<dbReference type="InterPro" id="IPR013087">
    <property type="entry name" value="Znf_C2H2_type"/>
</dbReference>
<dbReference type="EMBL" id="SPRC01000067">
    <property type="protein sequence ID" value="TIB75006.1"/>
    <property type="molecule type" value="Genomic_DNA"/>
</dbReference>
<keyword evidence="3" id="KW-0677">Repeat</keyword>
<dbReference type="GO" id="GO:0000978">
    <property type="term" value="F:RNA polymerase II cis-regulatory region sequence-specific DNA binding"/>
    <property type="evidence" value="ECO:0007669"/>
    <property type="project" value="TreeGrafter"/>
</dbReference>
<dbReference type="EMBL" id="SPRV01000064">
    <property type="protein sequence ID" value="TIC59409.1"/>
    <property type="molecule type" value="Genomic_DNA"/>
</dbReference>
<dbReference type="SMART" id="SM00355">
    <property type="entry name" value="ZnF_C2H2"/>
    <property type="match status" value="3"/>
</dbReference>
<feature type="coiled-coil region" evidence="8">
    <location>
        <begin position="239"/>
        <end position="266"/>
    </location>
</feature>
<proteinExistence type="predicted"/>
<keyword evidence="2" id="KW-0479">Metal-binding</keyword>
<evidence type="ECO:0000313" key="16">
    <source>
        <dbReference type="EMBL" id="TIC62531.1"/>
    </source>
</evidence>
<organism evidence="15 20">
    <name type="scientific">Wallemia mellicola</name>
    <dbReference type="NCBI Taxonomy" id="1708541"/>
    <lineage>
        <taxon>Eukaryota</taxon>
        <taxon>Fungi</taxon>
        <taxon>Dikarya</taxon>
        <taxon>Basidiomycota</taxon>
        <taxon>Wallemiomycotina</taxon>
        <taxon>Wallemiomycetes</taxon>
        <taxon>Wallemiales</taxon>
        <taxon>Wallemiaceae</taxon>
        <taxon>Wallemia</taxon>
    </lineage>
</organism>
<evidence type="ECO:0000313" key="12">
    <source>
        <dbReference type="EMBL" id="TIB96361.1"/>
    </source>
</evidence>
<evidence type="ECO:0000256" key="4">
    <source>
        <dbReference type="ARBA" id="ARBA00022771"/>
    </source>
</evidence>
<dbReference type="AlphaFoldDB" id="A0A4T0RIG0"/>
<dbReference type="OrthoDB" id="3437960at2759"/>
<dbReference type="Proteomes" id="UP000310708">
    <property type="component" value="Unassembled WGS sequence"/>
</dbReference>
<feature type="domain" description="C2H2-type" evidence="10">
    <location>
        <begin position="85"/>
        <end position="117"/>
    </location>
</feature>
<dbReference type="PANTHER" id="PTHR45718:SF4">
    <property type="entry name" value="TRANSCRIPTIONAL ACTIVATOR CUBITUS INTERRUPTUS"/>
    <property type="match status" value="1"/>
</dbReference>
<dbReference type="Pfam" id="PF23561">
    <property type="entry name" value="zf-C2H2_15"/>
    <property type="match status" value="1"/>
</dbReference>
<dbReference type="EMBL" id="SPRX01000067">
    <property type="protein sequence ID" value="TIC62531.1"/>
    <property type="molecule type" value="Genomic_DNA"/>
</dbReference>
<feature type="compositionally biased region" description="Acidic residues" evidence="9">
    <location>
        <begin position="171"/>
        <end position="181"/>
    </location>
</feature>
<dbReference type="SUPFAM" id="SSF57667">
    <property type="entry name" value="beta-beta-alpha zinc fingers"/>
    <property type="match status" value="2"/>
</dbReference>
<dbReference type="GO" id="GO:0008270">
    <property type="term" value="F:zinc ion binding"/>
    <property type="evidence" value="ECO:0007669"/>
    <property type="project" value="UniProtKB-KW"/>
</dbReference>
<evidence type="ECO:0000256" key="8">
    <source>
        <dbReference type="SAM" id="Coils"/>
    </source>
</evidence>
<dbReference type="PROSITE" id="PS00028">
    <property type="entry name" value="ZINC_FINGER_C2H2_1"/>
    <property type="match status" value="1"/>
</dbReference>
<dbReference type="InterPro" id="IPR036236">
    <property type="entry name" value="Znf_C2H2_sf"/>
</dbReference>
<feature type="domain" description="C2H2-type" evidence="10">
    <location>
        <begin position="118"/>
        <end position="150"/>
    </location>
</feature>
<keyword evidence="5" id="KW-0862">Zinc</keyword>
<evidence type="ECO:0000256" key="3">
    <source>
        <dbReference type="ARBA" id="ARBA00022737"/>
    </source>
</evidence>
<dbReference type="GO" id="GO:0005634">
    <property type="term" value="C:nucleus"/>
    <property type="evidence" value="ECO:0007669"/>
    <property type="project" value="UniProtKB-SubCell"/>
</dbReference>
<evidence type="ECO:0000256" key="9">
    <source>
        <dbReference type="SAM" id="MobiDB-lite"/>
    </source>
</evidence>
<evidence type="ECO:0000313" key="20">
    <source>
        <dbReference type="Proteomes" id="UP000309601"/>
    </source>
</evidence>
<dbReference type="Proteomes" id="UP000309601">
    <property type="component" value="Unassembled WGS sequence"/>
</dbReference>
<evidence type="ECO:0000313" key="18">
    <source>
        <dbReference type="Proteomes" id="UP000305647"/>
    </source>
</evidence>
<dbReference type="FunFam" id="3.30.160.60:FF:000031">
    <property type="entry name" value="GLI family zinc finger 3"/>
    <property type="match status" value="1"/>
</dbReference>
<dbReference type="Proteomes" id="UP000310685">
    <property type="component" value="Unassembled WGS sequence"/>
</dbReference>
<evidence type="ECO:0000256" key="6">
    <source>
        <dbReference type="ARBA" id="ARBA00023242"/>
    </source>
</evidence>
<evidence type="ECO:0000256" key="1">
    <source>
        <dbReference type="ARBA" id="ARBA00004123"/>
    </source>
</evidence>
<dbReference type="EMBL" id="SPRW01000064">
    <property type="protein sequence ID" value="TIC61259.1"/>
    <property type="molecule type" value="Genomic_DNA"/>
</dbReference>
<evidence type="ECO:0000313" key="15">
    <source>
        <dbReference type="EMBL" id="TIC61259.1"/>
    </source>
</evidence>
<feature type="region of interest" description="Disordered" evidence="9">
    <location>
        <begin position="142"/>
        <end position="187"/>
    </location>
</feature>
<dbReference type="EMBL" id="SPRO01000066">
    <property type="protein sequence ID" value="TIC24721.1"/>
    <property type="molecule type" value="Genomic_DNA"/>
</dbReference>
<accession>A0A4T0RIG0</accession>
<dbReference type="Proteomes" id="UP000307169">
    <property type="component" value="Unassembled WGS sequence"/>
</dbReference>
<evidence type="ECO:0000256" key="2">
    <source>
        <dbReference type="ARBA" id="ARBA00022723"/>
    </source>
</evidence>
<gene>
    <name evidence="16" type="ORF">E3Q01_03887</name>
    <name evidence="15" type="ORF">E3Q02_03971</name>
    <name evidence="14" type="ORF">E3Q03_03874</name>
    <name evidence="13" type="ORF">E3Q10_03949</name>
    <name evidence="12" type="ORF">E3Q17_03873</name>
    <name evidence="11" type="ORF">E3Q22_04076</name>
</gene>
<evidence type="ECO:0000313" key="19">
    <source>
        <dbReference type="Proteomes" id="UP000307169"/>
    </source>
</evidence>
<dbReference type="PROSITE" id="PS50157">
    <property type="entry name" value="ZINC_FINGER_C2H2_2"/>
    <property type="match status" value="3"/>
</dbReference>
<name>A0A4T0RIG0_9BASI</name>
<comment type="caution">
    <text evidence="15">The sequence shown here is derived from an EMBL/GenBank/DDBJ whole genome shotgun (WGS) entry which is preliminary data.</text>
</comment>
<feature type="region of interest" description="Disordered" evidence="9">
    <location>
        <begin position="13"/>
        <end position="43"/>
    </location>
</feature>
<dbReference type="Gene3D" id="3.30.160.60">
    <property type="entry name" value="Classic Zinc Finger"/>
    <property type="match status" value="3"/>
</dbReference>
<keyword evidence="6" id="KW-0539">Nucleus</keyword>
<keyword evidence="4 7" id="KW-0863">Zinc-finger</keyword>
<evidence type="ECO:0000313" key="17">
    <source>
        <dbReference type="Proteomes" id="UP000305362"/>
    </source>
</evidence>
<evidence type="ECO:0000256" key="7">
    <source>
        <dbReference type="PROSITE-ProRule" id="PRU00042"/>
    </source>
</evidence>
<dbReference type="PANTHER" id="PTHR45718">
    <property type="entry name" value="TRANSCRIPTIONAL ACTIVATOR CUBITUS INTERRUPTUS"/>
    <property type="match status" value="1"/>
</dbReference>
<evidence type="ECO:0000313" key="11">
    <source>
        <dbReference type="EMBL" id="TIB75006.1"/>
    </source>
</evidence>
<dbReference type="InterPro" id="IPR043359">
    <property type="entry name" value="GLI-like"/>
</dbReference>
<evidence type="ECO:0000256" key="5">
    <source>
        <dbReference type="ARBA" id="ARBA00022833"/>
    </source>
</evidence>
<evidence type="ECO:0000313" key="14">
    <source>
        <dbReference type="EMBL" id="TIC59409.1"/>
    </source>
</evidence>
<evidence type="ECO:0000313" key="21">
    <source>
        <dbReference type="Proteomes" id="UP000310685"/>
    </source>
</evidence>
<evidence type="ECO:0000259" key="10">
    <source>
        <dbReference type="PROSITE" id="PS50157"/>
    </source>
</evidence>
<dbReference type="Proteomes" id="UP000305647">
    <property type="component" value="Unassembled WGS sequence"/>
</dbReference>
<keyword evidence="8" id="KW-0175">Coiled coil</keyword>
<evidence type="ECO:0000313" key="13">
    <source>
        <dbReference type="EMBL" id="TIC24721.1"/>
    </source>
</evidence>
<dbReference type="InterPro" id="IPR056436">
    <property type="entry name" value="Znf-C2H2_ZIC1-5/GLI1-3-like"/>
</dbReference>
<feature type="domain" description="C2H2-type" evidence="10">
    <location>
        <begin position="51"/>
        <end position="81"/>
    </location>
</feature>
<protein>
    <recommendedName>
        <fullName evidence="10">C2H2-type domain-containing protein</fullName>
    </recommendedName>
</protein>
<dbReference type="Pfam" id="PF00096">
    <property type="entry name" value="zf-C2H2"/>
    <property type="match status" value="1"/>
</dbReference>
<sequence length="310" mass="35639">MTSQKRDILELDDDNLSEILSRSPTPDGQYDESIPTEQVTPAGMPDWGPVVSCLWDDCFIVFGDQHLLIEHITNDHIGQRPNGKYTCEWQSCSRKGKNQSSRFALIAHLRSHTADKPFICQEKAECDRSFTRSDALAKHMKMQHHVETLPSGKTVPLPPSERKKKQKLEDGTPDDSQDVTEPDQSIKEEESAYIDLIDESIFQSIPDDPNQPFYLPQYTYASAQYHLIEENNEILKQHLDYESQTLEKLDKENDKLLSELMSIEVNEKASNDFFKELTIKNTKKSLKSNNNHYRSGAHVVYHEIQTEEID</sequence>
<dbReference type="GO" id="GO:0000981">
    <property type="term" value="F:DNA-binding transcription factor activity, RNA polymerase II-specific"/>
    <property type="evidence" value="ECO:0007669"/>
    <property type="project" value="TreeGrafter"/>
</dbReference>
<comment type="subcellular location">
    <subcellularLocation>
        <location evidence="1">Nucleus</location>
    </subcellularLocation>
</comment>
<reference evidence="17 18" key="1">
    <citation type="submission" date="2019-03" db="EMBL/GenBank/DDBJ databases">
        <title>Sequencing 25 genomes of Wallemia mellicola.</title>
        <authorList>
            <person name="Gostincar C."/>
        </authorList>
    </citation>
    <scope>NUCLEOTIDE SEQUENCE [LARGE SCALE GENOMIC DNA]</scope>
    <source>
        <strain evidence="12 19">EXF-1262</strain>
        <strain evidence="15 20">EXF-1274</strain>
        <strain evidence="14 17">EXF-1277</strain>
        <strain evidence="11 21">EXF-6152</strain>
        <strain evidence="16 22">EXF-757</strain>
        <strain evidence="13 18">EXF-8738</strain>
    </source>
</reference>
<dbReference type="EMBL" id="SPRH01000065">
    <property type="protein sequence ID" value="TIB96361.1"/>
    <property type="molecule type" value="Genomic_DNA"/>
</dbReference>
<dbReference type="Proteomes" id="UP000305362">
    <property type="component" value="Unassembled WGS sequence"/>
</dbReference>
<evidence type="ECO:0000313" key="22">
    <source>
        <dbReference type="Proteomes" id="UP000310708"/>
    </source>
</evidence>